<keyword evidence="4 6" id="KW-1133">Transmembrane helix</keyword>
<evidence type="ECO:0000313" key="8">
    <source>
        <dbReference type="Proteomes" id="UP000593567"/>
    </source>
</evidence>
<evidence type="ECO:0008006" key="9">
    <source>
        <dbReference type="Google" id="ProtNLM"/>
    </source>
</evidence>
<dbReference type="Proteomes" id="UP000593567">
    <property type="component" value="Unassembled WGS sequence"/>
</dbReference>
<dbReference type="GO" id="GO:0005886">
    <property type="term" value="C:plasma membrane"/>
    <property type="evidence" value="ECO:0007669"/>
    <property type="project" value="TreeGrafter"/>
</dbReference>
<dbReference type="Pfam" id="PF02535">
    <property type="entry name" value="Zip"/>
    <property type="match status" value="1"/>
</dbReference>
<dbReference type="GO" id="GO:0005385">
    <property type="term" value="F:zinc ion transmembrane transporter activity"/>
    <property type="evidence" value="ECO:0007669"/>
    <property type="project" value="TreeGrafter"/>
</dbReference>
<dbReference type="GO" id="GO:0071578">
    <property type="term" value="P:zinc ion import across plasma membrane"/>
    <property type="evidence" value="ECO:0007669"/>
    <property type="project" value="TreeGrafter"/>
</dbReference>
<comment type="similarity">
    <text evidence="2">Belongs to the ZIP transporter (TC 2.A.5) family.</text>
</comment>
<evidence type="ECO:0000256" key="4">
    <source>
        <dbReference type="ARBA" id="ARBA00022989"/>
    </source>
</evidence>
<dbReference type="GO" id="GO:0030003">
    <property type="term" value="P:intracellular monoatomic cation homeostasis"/>
    <property type="evidence" value="ECO:0007669"/>
    <property type="project" value="TreeGrafter"/>
</dbReference>
<evidence type="ECO:0000256" key="3">
    <source>
        <dbReference type="ARBA" id="ARBA00022692"/>
    </source>
</evidence>
<dbReference type="EMBL" id="VXIV02000302">
    <property type="protein sequence ID" value="KAF6039119.1"/>
    <property type="molecule type" value="Genomic_DNA"/>
</dbReference>
<evidence type="ECO:0000256" key="5">
    <source>
        <dbReference type="ARBA" id="ARBA00023136"/>
    </source>
</evidence>
<organism evidence="7 8">
    <name type="scientific">Bugula neritina</name>
    <name type="common">Brown bryozoan</name>
    <name type="synonym">Sertularia neritina</name>
    <dbReference type="NCBI Taxonomy" id="10212"/>
    <lineage>
        <taxon>Eukaryota</taxon>
        <taxon>Metazoa</taxon>
        <taxon>Spiralia</taxon>
        <taxon>Lophotrochozoa</taxon>
        <taxon>Bryozoa</taxon>
        <taxon>Gymnolaemata</taxon>
        <taxon>Cheilostomatida</taxon>
        <taxon>Flustrina</taxon>
        <taxon>Buguloidea</taxon>
        <taxon>Bugulidae</taxon>
        <taxon>Bugula</taxon>
    </lineage>
</organism>
<evidence type="ECO:0000256" key="2">
    <source>
        <dbReference type="ARBA" id="ARBA00006939"/>
    </source>
</evidence>
<gene>
    <name evidence="7" type="ORF">EB796_002556</name>
</gene>
<evidence type="ECO:0000256" key="6">
    <source>
        <dbReference type="SAM" id="Phobius"/>
    </source>
</evidence>
<dbReference type="InterPro" id="IPR050799">
    <property type="entry name" value="ZIP_Transporter"/>
</dbReference>
<proteinExistence type="inferred from homology"/>
<keyword evidence="8" id="KW-1185">Reference proteome</keyword>
<evidence type="ECO:0000313" key="7">
    <source>
        <dbReference type="EMBL" id="KAF6039119.1"/>
    </source>
</evidence>
<protein>
    <recommendedName>
        <fullName evidence="9">SLC39A6</fullName>
    </recommendedName>
</protein>
<feature type="transmembrane region" description="Helical" evidence="6">
    <location>
        <begin position="199"/>
        <end position="219"/>
    </location>
</feature>
<name>A0A7J7KKJ7_BUGNE</name>
<dbReference type="AlphaFoldDB" id="A0A7J7KKJ7"/>
<feature type="transmembrane region" description="Helical" evidence="6">
    <location>
        <begin position="231"/>
        <end position="249"/>
    </location>
</feature>
<reference evidence="7" key="1">
    <citation type="submission" date="2020-06" db="EMBL/GenBank/DDBJ databases">
        <title>Draft genome of Bugula neritina, a colonial animal packing powerful symbionts and potential medicines.</title>
        <authorList>
            <person name="Rayko M."/>
        </authorList>
    </citation>
    <scope>NUCLEOTIDE SEQUENCE [LARGE SCALE GENOMIC DNA]</scope>
    <source>
        <strain evidence="7">Kwan_BN1</strain>
    </source>
</reference>
<dbReference type="PANTHER" id="PTHR12191:SF37">
    <property type="entry name" value="ZINC TRANSPORTER FOI"/>
    <property type="match status" value="1"/>
</dbReference>
<keyword evidence="3 6" id="KW-0812">Transmembrane</keyword>
<keyword evidence="5 6" id="KW-0472">Membrane</keyword>
<dbReference type="OrthoDB" id="200954at2759"/>
<comment type="caution">
    <text evidence="7">The sequence shown here is derived from an EMBL/GenBank/DDBJ whole genome shotgun (WGS) entry which is preliminary data.</text>
</comment>
<dbReference type="InterPro" id="IPR003689">
    <property type="entry name" value="ZIP"/>
</dbReference>
<accession>A0A7J7KKJ7</accession>
<dbReference type="PANTHER" id="PTHR12191">
    <property type="entry name" value="SOLUTE CARRIER FAMILY 39"/>
    <property type="match status" value="1"/>
</dbReference>
<sequence>MFHRKTVQSSKAKYTMPTSSKGPTLKLGVFSTEDEVTMASVSDYKQNGSTDISEKPKFVTMYDDRVVKSNLHLPRACRSMPVIDVPNIPTNMTSTKFSSEQDKFVSSEQVELSDANTESMFGHGHAHIMPKSFSSVAYMVMLGDGLHRFTDGLAIGTAFANSLSGGLSTSIAVLFHELPHELGDFAILLKSGMSVKQALACNLFSSSLQLLGSVIGLAIGSSSLENSTEWLFAFAGGIFLYVGLVDMVSRSVPID</sequence>
<evidence type="ECO:0000256" key="1">
    <source>
        <dbReference type="ARBA" id="ARBA00004141"/>
    </source>
</evidence>
<comment type="subcellular location">
    <subcellularLocation>
        <location evidence="1">Membrane</location>
        <topology evidence="1">Multi-pass membrane protein</topology>
    </subcellularLocation>
</comment>
<dbReference type="GO" id="GO:0140410">
    <property type="term" value="F:monoatomic cation:bicarbonate symporter activity"/>
    <property type="evidence" value="ECO:0007669"/>
    <property type="project" value="TreeGrafter"/>
</dbReference>